<dbReference type="HOGENOM" id="CLU_000288_125_3_1"/>
<dbReference type="Pfam" id="PF13424">
    <property type="entry name" value="TPR_12"/>
    <property type="match status" value="3"/>
</dbReference>
<dbReference type="InterPro" id="IPR053137">
    <property type="entry name" value="NLR-like"/>
</dbReference>
<dbReference type="Gene3D" id="3.40.50.1580">
    <property type="entry name" value="Nucleoside phosphorylase domain"/>
    <property type="match status" value="1"/>
</dbReference>
<dbReference type="OrthoDB" id="4226371at2759"/>
<dbReference type="Pfam" id="PF13191">
    <property type="entry name" value="AAA_16"/>
    <property type="match status" value="1"/>
</dbReference>
<dbReference type="PRINTS" id="PR00364">
    <property type="entry name" value="DISEASERSIST"/>
</dbReference>
<dbReference type="Proteomes" id="UP000001745">
    <property type="component" value="Unassembled WGS sequence"/>
</dbReference>
<evidence type="ECO:0000313" key="2">
    <source>
        <dbReference type="EMBL" id="EED19577.1"/>
    </source>
</evidence>
<proteinExistence type="predicted"/>
<dbReference type="InterPro" id="IPR019734">
    <property type="entry name" value="TPR_rpt"/>
</dbReference>
<feature type="domain" description="Orc1-like AAA ATPase" evidence="1">
    <location>
        <begin position="273"/>
        <end position="357"/>
    </location>
</feature>
<dbReference type="SMART" id="SM00028">
    <property type="entry name" value="TPR"/>
    <property type="match status" value="6"/>
</dbReference>
<dbReference type="GeneID" id="8108376"/>
<reference evidence="3" key="1">
    <citation type="journal article" date="2015" name="Genome Announc.">
        <title>Genome sequence of the AIDS-associated pathogen Penicillium marneffei (ATCC18224) and its near taxonomic relative Talaromyces stipitatus (ATCC10500).</title>
        <authorList>
            <person name="Nierman W.C."/>
            <person name="Fedorova-Abrams N.D."/>
            <person name="Andrianopoulos A."/>
        </authorList>
    </citation>
    <scope>NUCLEOTIDE SEQUENCE [LARGE SCALE GENOMIC DNA]</scope>
    <source>
        <strain evidence="3">ATCC 10500 / CBS 375.48 / QM 6759 / NRRL 1006</strain>
    </source>
</reference>
<dbReference type="GO" id="GO:0003824">
    <property type="term" value="F:catalytic activity"/>
    <property type="evidence" value="ECO:0007669"/>
    <property type="project" value="InterPro"/>
</dbReference>
<dbReference type="PhylomeDB" id="B8M7M4"/>
<keyword evidence="3" id="KW-1185">Reference proteome</keyword>
<accession>B8M7M4</accession>
<name>B8M7M4_TALSN</name>
<evidence type="ECO:0000313" key="3">
    <source>
        <dbReference type="Proteomes" id="UP000001745"/>
    </source>
</evidence>
<dbReference type="InterPro" id="IPR041664">
    <property type="entry name" value="AAA_16"/>
</dbReference>
<dbReference type="RefSeq" id="XP_002480011.1">
    <property type="nucleotide sequence ID" value="XM_002479966.1"/>
</dbReference>
<evidence type="ECO:0000259" key="1">
    <source>
        <dbReference type="Pfam" id="PF13191"/>
    </source>
</evidence>
<organism evidence="2 3">
    <name type="scientific">Talaromyces stipitatus (strain ATCC 10500 / CBS 375.48 / QM 6759 / NRRL 1006)</name>
    <name type="common">Penicillium stipitatum</name>
    <dbReference type="NCBI Taxonomy" id="441959"/>
    <lineage>
        <taxon>Eukaryota</taxon>
        <taxon>Fungi</taxon>
        <taxon>Dikarya</taxon>
        <taxon>Ascomycota</taxon>
        <taxon>Pezizomycotina</taxon>
        <taxon>Eurotiomycetes</taxon>
        <taxon>Eurotiomycetidae</taxon>
        <taxon>Eurotiales</taxon>
        <taxon>Trichocomaceae</taxon>
        <taxon>Talaromyces</taxon>
        <taxon>Talaromyces sect. Talaromyces</taxon>
    </lineage>
</organism>
<dbReference type="GO" id="GO:0043531">
    <property type="term" value="F:ADP binding"/>
    <property type="evidence" value="ECO:0007669"/>
    <property type="project" value="InterPro"/>
</dbReference>
<dbReference type="SUPFAM" id="SSF52540">
    <property type="entry name" value="P-loop containing nucleoside triphosphate hydrolases"/>
    <property type="match status" value="1"/>
</dbReference>
<dbReference type="InterPro" id="IPR027417">
    <property type="entry name" value="P-loop_NTPase"/>
</dbReference>
<dbReference type="SUPFAM" id="SSF48452">
    <property type="entry name" value="TPR-like"/>
    <property type="match status" value="1"/>
</dbReference>
<dbReference type="Gene3D" id="1.25.40.10">
    <property type="entry name" value="Tetratricopeptide repeat domain"/>
    <property type="match status" value="2"/>
</dbReference>
<dbReference type="VEuPathDB" id="FungiDB:TSTA_028600"/>
<dbReference type="PANTHER" id="PTHR46082">
    <property type="entry name" value="ATP/GTP-BINDING PROTEIN-RELATED"/>
    <property type="match status" value="1"/>
</dbReference>
<dbReference type="OMA" id="YWNQGKL"/>
<dbReference type="STRING" id="441959.B8M7M4"/>
<dbReference type="GO" id="GO:0009116">
    <property type="term" value="P:nucleoside metabolic process"/>
    <property type="evidence" value="ECO:0007669"/>
    <property type="project" value="InterPro"/>
</dbReference>
<dbReference type="EMBL" id="EQ962654">
    <property type="protein sequence ID" value="EED19577.1"/>
    <property type="molecule type" value="Genomic_DNA"/>
</dbReference>
<dbReference type="AlphaFoldDB" id="B8M7M4"/>
<dbReference type="eggNOG" id="KOG1840">
    <property type="taxonomic scope" value="Eukaryota"/>
</dbReference>
<dbReference type="PANTHER" id="PTHR46082:SF6">
    <property type="entry name" value="AAA+ ATPASE DOMAIN-CONTAINING PROTEIN-RELATED"/>
    <property type="match status" value="1"/>
</dbReference>
<dbReference type="Gene3D" id="3.40.50.300">
    <property type="entry name" value="P-loop containing nucleotide triphosphate hydrolases"/>
    <property type="match status" value="1"/>
</dbReference>
<dbReference type="InterPro" id="IPR035994">
    <property type="entry name" value="Nucleoside_phosphorylase_sf"/>
</dbReference>
<gene>
    <name evidence="2" type="ORF">TSTA_028600</name>
</gene>
<sequence length="949" mass="106152">MHCESERSDVSGCNQCVEWGVKPYGTGSAASLAGEIRTFFPNIWFGLLVGVAAGLPNLSRTPPRDIRLGDVLVGIPEGDSAGLIAYDLGKETKNGFQPLRGGHVLSTTEKIVRAAIGHIKIESPNDADVFLPFYESIKDKEHADGTFRDPGQDQDNLYEVDESGIERLVKREQRPDSKRTRAWYGSIGSGEKLMKKAEKRNELRDKYDVIGLEMEAAGTMNQIPVGVIRGVCDYGDEHKNKEWQPYAAAMAAAYAKAIDIPLDLTDVPAIENFLGRNQELERLWHYLQPGNSKSRKVAILHGLGGMGKTQLAIHFARVHKDDFTAIFWMSGKSRETLLQALSSVLPRLPGQSQTTKAINKEEIEQHARHVLQWLSIPGNLRWLLIFDNIDQYSPVHGGPADGYDISEFFPTADHGSILITSRMQSLTELGEPFPIRKLESESAIQLLLQRSSLPVPDPIRMEVVDQDVIALTDRLGGLPLAIVIAGAYMRETGTSISEYLQYYQKSWHKLQSRSRPERHYPHGNILQTWMVSYDGIKKRDTNAAELILLLAHFDNRDIWYELVECGTYSSNPPEWLETVTSDRLDFKESIRILIGFSLIEIKKHGGSYMMHPVVQDWCLHIADMDDVKASQLNELALVCVGYTVPSTTEQRYWEIQRRLLAHADRVHQRWNNDELIGDSAIWGAFNNLGNLYGDQGKLKEAEEMHTRALAGREKALGPDHTSTLDSVHSLGILYQNQDKLKEAKEMYTRALAGYEKELGPDHTSTLLVVNNLGILYWNQGKLKGAEEMYTRALAGYEKALGPDHISTLLVVNNLGILYWNQGKLKGAEEMYTRALAGYEKALGPDHTSTLDSVHSLGVLYGDQGKLKEAEEMHTRALAGREKELGPDHTSTLDSIHSLGVLYRDQGKLKEAEEMYTRALAGYGKALGPDHHKTQRVGKELKAIVKSEST</sequence>
<dbReference type="InterPro" id="IPR011990">
    <property type="entry name" value="TPR-like_helical_dom_sf"/>
</dbReference>
<dbReference type="InParanoid" id="B8M7M4"/>
<dbReference type="SUPFAM" id="SSF53167">
    <property type="entry name" value="Purine and uridine phosphorylases"/>
    <property type="match status" value="1"/>
</dbReference>
<protein>
    <submittedName>
        <fullName evidence="2">Pfs, NB-ARC and TPR domain protein</fullName>
    </submittedName>
</protein>